<keyword evidence="1" id="KW-0472">Membrane</keyword>
<evidence type="ECO:0000256" key="1">
    <source>
        <dbReference type="SAM" id="Phobius"/>
    </source>
</evidence>
<gene>
    <name evidence="2" type="ORF">AT728_07415</name>
</gene>
<feature type="transmembrane region" description="Helical" evidence="1">
    <location>
        <begin position="67"/>
        <end position="85"/>
    </location>
</feature>
<keyword evidence="3" id="KW-1185">Reference proteome</keyword>
<dbReference type="Proteomes" id="UP000054804">
    <property type="component" value="Unassembled WGS sequence"/>
</dbReference>
<keyword evidence="1" id="KW-1133">Transmembrane helix</keyword>
<dbReference type="RefSeq" id="WP_058847013.1">
    <property type="nucleotide sequence ID" value="NZ_LOCL01000029.1"/>
</dbReference>
<comment type="caution">
    <text evidence="2">The sequence shown here is derived from an EMBL/GenBank/DDBJ whole genome shotgun (WGS) entry which is preliminary data.</text>
</comment>
<reference evidence="2 3" key="1">
    <citation type="submission" date="2015-12" db="EMBL/GenBank/DDBJ databases">
        <title>Draft genome sequence of Streptomyces silvensis ATCC 53525, a producer of novel hormone antagonists.</title>
        <authorList>
            <person name="Johnston C.W."/>
            <person name="Li Y."/>
            <person name="Magarvey N.A."/>
        </authorList>
    </citation>
    <scope>NUCLEOTIDE SEQUENCE [LARGE SCALE GENOMIC DNA]</scope>
    <source>
        <strain evidence="2 3">ATCC 53525</strain>
    </source>
</reference>
<dbReference type="EMBL" id="LOCL01000029">
    <property type="protein sequence ID" value="KUF18854.1"/>
    <property type="molecule type" value="Genomic_DNA"/>
</dbReference>
<proteinExistence type="predicted"/>
<dbReference type="AlphaFoldDB" id="A0A0W7X7B9"/>
<name>A0A0W7X7B9_9ACTN</name>
<organism evidence="2 3">
    <name type="scientific">Streptomyces silvensis</name>
    <dbReference type="NCBI Taxonomy" id="1765722"/>
    <lineage>
        <taxon>Bacteria</taxon>
        <taxon>Bacillati</taxon>
        <taxon>Actinomycetota</taxon>
        <taxon>Actinomycetes</taxon>
        <taxon>Kitasatosporales</taxon>
        <taxon>Streptomycetaceae</taxon>
        <taxon>Streptomyces</taxon>
    </lineage>
</organism>
<dbReference type="STRING" id="1765722.AT728_07415"/>
<accession>A0A0W7X7B9</accession>
<keyword evidence="1" id="KW-0812">Transmembrane</keyword>
<protein>
    <submittedName>
        <fullName evidence="2">Uncharacterized protein</fullName>
    </submittedName>
</protein>
<feature type="transmembrane region" description="Helical" evidence="1">
    <location>
        <begin position="40"/>
        <end position="61"/>
    </location>
</feature>
<evidence type="ECO:0000313" key="3">
    <source>
        <dbReference type="Proteomes" id="UP000054804"/>
    </source>
</evidence>
<sequence>MTTVPKSLSQIRQEHREEEQRAAFVDACVRLTATVALLPLYAWLLMLVLGALHVAGLPVVAVGYGTSVLLVIGYDLVASALVALVKRLRK</sequence>
<evidence type="ECO:0000313" key="2">
    <source>
        <dbReference type="EMBL" id="KUF18854.1"/>
    </source>
</evidence>